<dbReference type="eggNOG" id="COG4206">
    <property type="taxonomic scope" value="Bacteria"/>
</dbReference>
<evidence type="ECO:0000256" key="11">
    <source>
        <dbReference type="RuleBase" id="RU003357"/>
    </source>
</evidence>
<dbReference type="PROSITE" id="PS52016">
    <property type="entry name" value="TONB_DEPENDENT_REC_3"/>
    <property type="match status" value="1"/>
</dbReference>
<feature type="domain" description="TonB-dependent receptor-like beta-barrel" evidence="13">
    <location>
        <begin position="378"/>
        <end position="612"/>
    </location>
</feature>
<keyword evidence="6" id="KW-0406">Ion transport</keyword>
<evidence type="ECO:0000256" key="3">
    <source>
        <dbReference type="ARBA" id="ARBA00022452"/>
    </source>
</evidence>
<dbReference type="STRING" id="1088721.JI59_15570"/>
<dbReference type="GO" id="GO:0006811">
    <property type="term" value="P:monoatomic ion transport"/>
    <property type="evidence" value="ECO:0007669"/>
    <property type="project" value="UniProtKB-KW"/>
</dbReference>
<evidence type="ECO:0000256" key="8">
    <source>
        <dbReference type="ARBA" id="ARBA00023136"/>
    </source>
</evidence>
<evidence type="ECO:0000256" key="4">
    <source>
        <dbReference type="ARBA" id="ARBA00022692"/>
    </source>
</evidence>
<evidence type="ECO:0000313" key="16">
    <source>
        <dbReference type="Proteomes" id="UP000004030"/>
    </source>
</evidence>
<dbReference type="InterPro" id="IPR039426">
    <property type="entry name" value="TonB-dep_rcpt-like"/>
</dbReference>
<keyword evidence="9 10" id="KW-0998">Cell outer membrane</keyword>
<comment type="subcellular location">
    <subcellularLocation>
        <location evidence="1 10">Cell outer membrane</location>
        <topology evidence="1 10">Multi-pass membrane protein</topology>
    </subcellularLocation>
</comment>
<dbReference type="InterPro" id="IPR036942">
    <property type="entry name" value="Beta-barrel_TonB_sf"/>
</dbReference>
<keyword evidence="15" id="KW-0675">Receptor</keyword>
<evidence type="ECO:0000256" key="10">
    <source>
        <dbReference type="PROSITE-ProRule" id="PRU01360"/>
    </source>
</evidence>
<feature type="chain" id="PRO_5003487905" evidence="12">
    <location>
        <begin position="25"/>
        <end position="638"/>
    </location>
</feature>
<dbReference type="Pfam" id="PF00593">
    <property type="entry name" value="TonB_dep_Rec_b-barrel"/>
    <property type="match status" value="1"/>
</dbReference>
<evidence type="ECO:0000259" key="13">
    <source>
        <dbReference type="Pfam" id="PF00593"/>
    </source>
</evidence>
<feature type="domain" description="TonB-dependent receptor plug" evidence="14">
    <location>
        <begin position="52"/>
        <end position="158"/>
    </location>
</feature>
<dbReference type="RefSeq" id="WP_007011824.1">
    <property type="nucleotide sequence ID" value="NZ_AGFM01000009.1"/>
</dbReference>
<keyword evidence="7 11" id="KW-0798">TonB box</keyword>
<feature type="signal peptide" evidence="12">
    <location>
        <begin position="1"/>
        <end position="24"/>
    </location>
</feature>
<dbReference type="CDD" id="cd01347">
    <property type="entry name" value="ligand_gated_channel"/>
    <property type="match status" value="1"/>
</dbReference>
<keyword evidence="5 12" id="KW-0732">Signal</keyword>
<evidence type="ECO:0000256" key="5">
    <source>
        <dbReference type="ARBA" id="ARBA00022729"/>
    </source>
</evidence>
<keyword evidence="8 10" id="KW-0472">Membrane</keyword>
<dbReference type="GO" id="GO:0009279">
    <property type="term" value="C:cell outer membrane"/>
    <property type="evidence" value="ECO:0007669"/>
    <property type="project" value="UniProtKB-SubCell"/>
</dbReference>
<keyword evidence="16" id="KW-1185">Reference proteome</keyword>
<dbReference type="InterPro" id="IPR037066">
    <property type="entry name" value="Plug_dom_sf"/>
</dbReference>
<evidence type="ECO:0000259" key="14">
    <source>
        <dbReference type="Pfam" id="PF07715"/>
    </source>
</evidence>
<dbReference type="AlphaFoldDB" id="G6E988"/>
<dbReference type="Pfam" id="PF07715">
    <property type="entry name" value="Plug"/>
    <property type="match status" value="1"/>
</dbReference>
<accession>G6E988</accession>
<dbReference type="InterPro" id="IPR000531">
    <property type="entry name" value="Beta-barrel_TonB"/>
</dbReference>
<evidence type="ECO:0000256" key="2">
    <source>
        <dbReference type="ARBA" id="ARBA00022448"/>
    </source>
</evidence>
<dbReference type="PANTHER" id="PTHR30069:SF53">
    <property type="entry name" value="COLICIN I RECEPTOR-RELATED"/>
    <property type="match status" value="1"/>
</dbReference>
<organism evidence="15 16">
    <name type="scientific">Novosphingobium pentaromativorans US6-1</name>
    <dbReference type="NCBI Taxonomy" id="1088721"/>
    <lineage>
        <taxon>Bacteria</taxon>
        <taxon>Pseudomonadati</taxon>
        <taxon>Pseudomonadota</taxon>
        <taxon>Alphaproteobacteria</taxon>
        <taxon>Sphingomonadales</taxon>
        <taxon>Sphingomonadaceae</taxon>
        <taxon>Novosphingobium</taxon>
    </lineage>
</organism>
<dbReference type="Gene3D" id="2.40.170.20">
    <property type="entry name" value="TonB-dependent receptor, beta-barrel domain"/>
    <property type="match status" value="1"/>
</dbReference>
<proteinExistence type="inferred from homology"/>
<dbReference type="KEGG" id="npn:JI59_15570"/>
<dbReference type="Gene3D" id="2.170.130.10">
    <property type="entry name" value="TonB-dependent receptor, plug domain"/>
    <property type="match status" value="1"/>
</dbReference>
<dbReference type="SUPFAM" id="SSF56935">
    <property type="entry name" value="Porins"/>
    <property type="match status" value="1"/>
</dbReference>
<dbReference type="GO" id="GO:0015889">
    <property type="term" value="P:cobalamin transport"/>
    <property type="evidence" value="ECO:0007669"/>
    <property type="project" value="TreeGrafter"/>
</dbReference>
<keyword evidence="3 10" id="KW-1134">Transmembrane beta strand</keyword>
<dbReference type="OrthoDB" id="9796221at2"/>
<gene>
    <name evidence="15" type="ORF">NSU_0909</name>
</gene>
<evidence type="ECO:0000256" key="9">
    <source>
        <dbReference type="ARBA" id="ARBA00023237"/>
    </source>
</evidence>
<evidence type="ECO:0000256" key="6">
    <source>
        <dbReference type="ARBA" id="ARBA00023065"/>
    </source>
</evidence>
<keyword evidence="2 10" id="KW-0813">Transport</keyword>
<evidence type="ECO:0000313" key="15">
    <source>
        <dbReference type="EMBL" id="EHJ62312.1"/>
    </source>
</evidence>
<dbReference type="InterPro" id="IPR012910">
    <property type="entry name" value="Plug_dom"/>
</dbReference>
<evidence type="ECO:0000256" key="12">
    <source>
        <dbReference type="SAM" id="SignalP"/>
    </source>
</evidence>
<name>G6E988_9SPHN</name>
<comment type="similarity">
    <text evidence="10 11">Belongs to the TonB-dependent receptor family.</text>
</comment>
<dbReference type="PANTHER" id="PTHR30069">
    <property type="entry name" value="TONB-DEPENDENT OUTER MEMBRANE RECEPTOR"/>
    <property type="match status" value="1"/>
</dbReference>
<dbReference type="EMBL" id="AGFM01000009">
    <property type="protein sequence ID" value="EHJ62312.1"/>
    <property type="molecule type" value="Genomic_DNA"/>
</dbReference>
<evidence type="ECO:0000256" key="7">
    <source>
        <dbReference type="ARBA" id="ARBA00023077"/>
    </source>
</evidence>
<keyword evidence="4 10" id="KW-0812">Transmembrane</keyword>
<dbReference type="Proteomes" id="UP000004030">
    <property type="component" value="Unassembled WGS sequence"/>
</dbReference>
<comment type="caution">
    <text evidence="15">The sequence shown here is derived from an EMBL/GenBank/DDBJ whole genome shotgun (WGS) entry which is preliminary data.</text>
</comment>
<dbReference type="PATRIC" id="fig|1088721.3.peg.899"/>
<protein>
    <submittedName>
        <fullName evidence="15">TonB-dependent receptor</fullName>
    </submittedName>
</protein>
<sequence>MKYLYLLGTALAVSTPALVSPALADEADVAPFVPLGDAITVIATGSALRVDQAGQPVSVVGSEEIDSIQGPDVARVLERLPGVTFSRNGSIGGTTSLFVRGANSQQLLVLVDGLRVADIAAPSGGFDFGNLMTGPVGRVELLRGSNSVVWGSEAIGGVLAITSRDVNGVEGSAEYGARDSFDGQVSAGLSGETYGVNLNGGYMRTDGISQAASGTEADGFRQWRAGGRAHVDLVPGLTASVVGRFTDGTLDLDGYPAPDYTFADTPEYQKTRELGGRAGLTWTGDALTLDAGYQVSDTRRRYYDPTISDQFNSETQGRSERAELSGSYDATDAVRLDFGGAHEWSHIKSDDFLYGSRIRADAELTSVHGLLGYYGNLFSLAAGVRYDDHSNFGDKWTFGANGSVTVAAGWRIRASYGEGFKVPTLYQLFSEYGNPDLMPERSRSYDAGIEYGDRNGPLHFAVTGFRRDSRNLIDYVSCFGSSDALCGDGRYGFYANVGKARATGAEIELGARVSERLRAGAVYTYVKSVNRTAGDLNRGNDLARRPRNALTVSADWDAPLEGLTLGGDIRMVSDSYNDNYNLTPLDGYVTATLRASYTIAQRYEVFARIENVTDADYATVSGYGTPGRSAYAGVRVKM</sequence>
<evidence type="ECO:0000256" key="1">
    <source>
        <dbReference type="ARBA" id="ARBA00004571"/>
    </source>
</evidence>
<reference evidence="15 16" key="1">
    <citation type="journal article" date="2012" name="J. Bacteriol.">
        <title>Genome sequence of benzo(a)pyrene-degrading bacterium Novosphingobium pentaromativorans US6-1.</title>
        <authorList>
            <person name="Luo Y.R."/>
            <person name="Kang S.G."/>
            <person name="Kim S.J."/>
            <person name="Kim M.R."/>
            <person name="Li N."/>
            <person name="Lee J.H."/>
            <person name="Kwon K.K."/>
        </authorList>
    </citation>
    <scope>NUCLEOTIDE SEQUENCE [LARGE SCALE GENOMIC DNA]</scope>
    <source>
        <strain evidence="15 16">US6-1</strain>
    </source>
</reference>